<keyword evidence="3" id="KW-1185">Reference proteome</keyword>
<evidence type="ECO:0000256" key="1">
    <source>
        <dbReference type="HAMAP-Rule" id="MF_01526"/>
    </source>
</evidence>
<proteinExistence type="inferred from homology"/>
<dbReference type="InterPro" id="IPR023378">
    <property type="entry name" value="YheA/YmcA-like_dom_sf"/>
</dbReference>
<protein>
    <recommendedName>
        <fullName evidence="1">UPF0342 protein EDD73_12819</fullName>
    </recommendedName>
</protein>
<dbReference type="InterPro" id="IPR010368">
    <property type="entry name" value="Com_YlbF"/>
</dbReference>
<dbReference type="Proteomes" id="UP000294813">
    <property type="component" value="Unassembled WGS sequence"/>
</dbReference>
<dbReference type="AlphaFoldDB" id="A0A4R2RNU5"/>
<dbReference type="Pfam" id="PF06133">
    <property type="entry name" value="Com_YlbF"/>
    <property type="match status" value="1"/>
</dbReference>
<organism evidence="2 3">
    <name type="scientific">Heliophilum fasciatum</name>
    <dbReference type="NCBI Taxonomy" id="35700"/>
    <lineage>
        <taxon>Bacteria</taxon>
        <taxon>Bacillati</taxon>
        <taxon>Bacillota</taxon>
        <taxon>Clostridia</taxon>
        <taxon>Eubacteriales</taxon>
        <taxon>Heliobacteriaceae</taxon>
        <taxon>Heliophilum</taxon>
    </lineage>
</organism>
<comment type="caution">
    <text evidence="2">The sequence shown here is derived from an EMBL/GenBank/DDBJ whole genome shotgun (WGS) entry which is preliminary data.</text>
</comment>
<dbReference type="Gene3D" id="1.20.1500.10">
    <property type="entry name" value="YheA/YmcA-like"/>
    <property type="match status" value="1"/>
</dbReference>
<sequence length="116" mass="12989">MNVYDAAHQLARAIKQSSEYTGYAAAKAKVDGQEGTAKMLSDLRAKQWELQELRMKGQEPTAEQMAALQKMAELVSHSPTLQEFLNAEYRFGQMVEDVQKIMGDAIRDLLPQAEEA</sequence>
<evidence type="ECO:0000313" key="2">
    <source>
        <dbReference type="EMBL" id="TCP61481.1"/>
    </source>
</evidence>
<dbReference type="HAMAP" id="MF_01526">
    <property type="entry name" value="UPF0342"/>
    <property type="match status" value="1"/>
</dbReference>
<dbReference type="EMBL" id="SLXT01000028">
    <property type="protein sequence ID" value="TCP61481.1"/>
    <property type="molecule type" value="Genomic_DNA"/>
</dbReference>
<dbReference type="RefSeq" id="WP_165876503.1">
    <property type="nucleotide sequence ID" value="NZ_JAOQNU010000029.1"/>
</dbReference>
<comment type="similarity">
    <text evidence="1">Belongs to the UPF0342 family.</text>
</comment>
<reference evidence="2 3" key="1">
    <citation type="submission" date="2019-03" db="EMBL/GenBank/DDBJ databases">
        <title>Genomic Encyclopedia of Type Strains, Phase IV (KMG-IV): sequencing the most valuable type-strain genomes for metagenomic binning, comparative biology and taxonomic classification.</title>
        <authorList>
            <person name="Goeker M."/>
        </authorList>
    </citation>
    <scope>NUCLEOTIDE SEQUENCE [LARGE SCALE GENOMIC DNA]</scope>
    <source>
        <strain evidence="2 3">DSM 11170</strain>
    </source>
</reference>
<dbReference type="SUPFAM" id="SSF158622">
    <property type="entry name" value="YheA/YmcA-like"/>
    <property type="match status" value="1"/>
</dbReference>
<accession>A0A4R2RNU5</accession>
<gene>
    <name evidence="2" type="ORF">EDD73_12819</name>
</gene>
<evidence type="ECO:0000313" key="3">
    <source>
        <dbReference type="Proteomes" id="UP000294813"/>
    </source>
</evidence>
<name>A0A4R2RNU5_9FIRM</name>